<gene>
    <name evidence="2" type="ORF">TCDM_06935</name>
</gene>
<accession>V5DBJ5</accession>
<dbReference type="PANTHER" id="PTHR11105">
    <property type="entry name" value="CITRATE LYASE SUBUNIT BETA-RELATED"/>
    <property type="match status" value="1"/>
</dbReference>
<reference evidence="2 3" key="1">
    <citation type="journal article" date="2014" name="Genome Announc.">
        <title>Trypanosoma cruzi Clone Dm28c Draft Genome Sequence.</title>
        <authorList>
            <person name="Grisard E.C."/>
            <person name="Teixeira S.M."/>
            <person name="de Almeida L.G."/>
            <person name="Stoco P.H."/>
            <person name="Gerber A.L."/>
            <person name="Talavera-Lopez C."/>
            <person name="Lima O.C."/>
            <person name="Andersson B."/>
            <person name="de Vasconcelos A.T."/>
        </authorList>
    </citation>
    <scope>NUCLEOTIDE SEQUENCE [LARGE SCALE GENOMIC DNA]</scope>
    <source>
        <strain evidence="2 3">Dm28c</strain>
    </source>
</reference>
<feature type="signal peptide" evidence="1">
    <location>
        <begin position="1"/>
        <end position="18"/>
    </location>
</feature>
<dbReference type="SUPFAM" id="SSF51621">
    <property type="entry name" value="Phosphoenolpyruvate/pyruvate domain"/>
    <property type="match status" value="1"/>
</dbReference>
<comment type="caution">
    <text evidence="2">The sequence shown here is derived from an EMBL/GenBank/DDBJ whole genome shotgun (WGS) entry which is preliminary data.</text>
</comment>
<dbReference type="Proteomes" id="UP000017861">
    <property type="component" value="Unassembled WGS sequence"/>
</dbReference>
<dbReference type="PANTHER" id="PTHR11105:SF0">
    <property type="entry name" value="CITRAMALYL-COA LYASE, MITOCHONDRIAL"/>
    <property type="match status" value="1"/>
</dbReference>
<dbReference type="EMBL" id="AYLP01000078">
    <property type="protein sequence ID" value="ESS64831.1"/>
    <property type="molecule type" value="Genomic_DNA"/>
</dbReference>
<dbReference type="GO" id="GO:0106064">
    <property type="term" value="P:regulation of cobalamin metabolic process"/>
    <property type="evidence" value="ECO:0007669"/>
    <property type="project" value="TreeGrafter"/>
</dbReference>
<dbReference type="AlphaFoldDB" id="V5DBJ5"/>
<name>V5DBJ5_TRYCR</name>
<evidence type="ECO:0000313" key="3">
    <source>
        <dbReference type="Proteomes" id="UP000017861"/>
    </source>
</evidence>
<evidence type="ECO:0000313" key="2">
    <source>
        <dbReference type="EMBL" id="ESS64831.1"/>
    </source>
</evidence>
<feature type="chain" id="PRO_5004732175" description="HpcH/HpaI aldolase/citrate lyase domain-containing protein" evidence="1">
    <location>
        <begin position="19"/>
        <end position="421"/>
    </location>
</feature>
<protein>
    <recommendedName>
        <fullName evidence="4">HpcH/HpaI aldolase/citrate lyase domain-containing protein</fullName>
    </recommendedName>
</protein>
<dbReference type="InterPro" id="IPR040186">
    <property type="entry name" value="Citramalyl-CoA_lyase"/>
</dbReference>
<evidence type="ECO:0000256" key="1">
    <source>
        <dbReference type="SAM" id="SignalP"/>
    </source>
</evidence>
<dbReference type="GO" id="GO:0047777">
    <property type="term" value="F:(S)-citramalyl-CoA lyase activity"/>
    <property type="evidence" value="ECO:0007669"/>
    <property type="project" value="TreeGrafter"/>
</dbReference>
<dbReference type="VEuPathDB" id="TriTrypDB:TCDM_06935"/>
<proteinExistence type="predicted"/>
<evidence type="ECO:0008006" key="4">
    <source>
        <dbReference type="Google" id="ProtNLM"/>
    </source>
</evidence>
<keyword evidence="1" id="KW-0732">Signal</keyword>
<organism evidence="2 3">
    <name type="scientific">Trypanosoma cruzi Dm28c</name>
    <dbReference type="NCBI Taxonomy" id="1416333"/>
    <lineage>
        <taxon>Eukaryota</taxon>
        <taxon>Discoba</taxon>
        <taxon>Euglenozoa</taxon>
        <taxon>Kinetoplastea</taxon>
        <taxon>Metakinetoplastina</taxon>
        <taxon>Trypanosomatida</taxon>
        <taxon>Trypanosomatidae</taxon>
        <taxon>Trypanosoma</taxon>
        <taxon>Schizotrypanum</taxon>
    </lineage>
</organism>
<dbReference type="OrthoDB" id="1773at2759"/>
<dbReference type="InterPro" id="IPR015813">
    <property type="entry name" value="Pyrv/PenolPyrv_kinase-like_dom"/>
</dbReference>
<sequence length="421" mass="46976">MGIIITFFFSSFLHLSFSDHITSTSDRHPVMWCFTPRLSAAGNGVWRGFRQMYEEYALWRDRRDDERYAAVSEEGEEGITLSNRRICANPNACPRSVLLVPADCIVEALRRERRGGVTADAVMFDLTCCRGSRGEARDNILRFLQAEEKGEKRGEDMSEVQCSHDDERGRYLIRVNSPEFDSANGFLDMELAALLGERIEGVLLPAVTVNTYSLVEEYIHPSHRLWAFFDTPLSVVQASEICRQGHYRYAVMGSKRLAEELHLPIGGITYGDTYRGDNNSENATPAALLGSLPLLNSSLQVLLAARAFNMNILDDAFEDASDTAGFSRDLHLSRSLGFEGKLIINPAQLASCHAAFAPSAEELSWARGVQQRMARRYAKEESAGKIEAAQWRRAAFLLERHREAELQGAAPTQRDGGSGVE</sequence>
<dbReference type="InterPro" id="IPR040442">
    <property type="entry name" value="Pyrv_kinase-like_dom_sf"/>
</dbReference>
<dbReference type="Gene3D" id="3.20.20.60">
    <property type="entry name" value="Phosphoenolpyruvate-binding domains"/>
    <property type="match status" value="1"/>
</dbReference>